<dbReference type="PANTHER" id="PTHR43433">
    <property type="entry name" value="HYDROLASE, ALPHA/BETA FOLD FAMILY PROTEIN"/>
    <property type="match status" value="1"/>
</dbReference>
<feature type="compositionally biased region" description="Polar residues" evidence="1">
    <location>
        <begin position="356"/>
        <end position="374"/>
    </location>
</feature>
<evidence type="ECO:0000256" key="1">
    <source>
        <dbReference type="SAM" id="MobiDB-lite"/>
    </source>
</evidence>
<feature type="region of interest" description="Disordered" evidence="1">
    <location>
        <begin position="243"/>
        <end position="406"/>
    </location>
</feature>
<feature type="region of interest" description="Disordered" evidence="1">
    <location>
        <begin position="118"/>
        <end position="185"/>
    </location>
</feature>
<dbReference type="InterPro" id="IPR050471">
    <property type="entry name" value="AB_hydrolase"/>
</dbReference>
<feature type="compositionally biased region" description="Acidic residues" evidence="1">
    <location>
        <begin position="278"/>
        <end position="289"/>
    </location>
</feature>
<sequence>MVPSVLSAPAIVPSNKASTSVIDTATISTSAPSGSSLTVDGPSLMSKGKEKSYGSNQPEIHFPVRRAPSYFECYPRQMSPPSSQQRHGRAMNNLNADLSSNSNFANVAGTRFSGRSDLLLPSSRCTHNDDLVLKPPPPRRRSRRVPNRSSSEHHRSDLSYLRISDSSSLTQIETPPQTPIDLSTPRPIFDPFSVVVSAPVAGVETMDALVDGMNSFGGKDDFFMGSGGIASRTTRVKDRFHPLFQPPLPTPPAGVTLGGGLSRKISSTSRASHHDDGTDADNDADEDEEARPRIIKALSARQSSRSKVTTPTSPAVGSPLHSRDSSPPPSPQLSLSRSDSKSIAPSISDIIRTYAPPQQQARSRAPTSRDSMMASSHGHETVYEEPESEPEPVSAAEEAELVSRTSVDSIAEEVRITLRNQTTSPVVQPPALSSQSSRSRHSFMSERSSAPGSPWPDSRRTIASHNDGDSFEKVTTADFTPPPTQSQAIAEYLRSVRLTTLLRLTRSPHASVENPLIVSLSDLGCSTGYPLVIFLGLGGVRYVSGLYDEMAECLGIRLITIDRWGIGRTEVPKSKTARGIPEWASAVEEVLDLLHINQCSVMAHSAGAPYALSFANKVPERIRGEILLLAPWVGGVEGAGYKWLKYVPTGILKTAQAAEWKIQAWMLGKPPTVAYRGIGYDAKSAMPTPPNHTSARRYPDKNTTPTQSLPLPRNGRRPSLASSVFSDYDDLRDFEGRFDSRSTLGARSSGSQRSRTRSESKPQPSFTRKTSKGFLTRLKGGSHHPQAQHSLDKPGPSGGRKLKALRSMGSLRRSSMTQSNKAVTIAAPPKVPPPLAIDVGLGLDAFDWPSAASANGGPHGPPVPPSERSNPRAAGRRSLSHSATSRSSPPSLKSHPRSNVPPSPTAEEKASITATSAYQAALGNALIAAAHAESSRGTHGDLLQILNHDQQPWEFSYAAYPHAVRVWYGDRDEKIAENAVRWMERTMGPGRCGVQVVRGADHGLMYRSSVVVEVLERVRDIWEGVL</sequence>
<dbReference type="SUPFAM" id="SSF53474">
    <property type="entry name" value="alpha/beta-Hydrolases"/>
    <property type="match status" value="1"/>
</dbReference>
<feature type="region of interest" description="Disordered" evidence="1">
    <location>
        <begin position="684"/>
        <end position="722"/>
    </location>
</feature>
<feature type="region of interest" description="Disordered" evidence="1">
    <location>
        <begin position="741"/>
        <end position="833"/>
    </location>
</feature>
<evidence type="ECO:0000313" key="3">
    <source>
        <dbReference type="EMBL" id="KAF8482105.1"/>
    </source>
</evidence>
<dbReference type="AlphaFoldDB" id="A0A9P5MZ52"/>
<feature type="region of interest" description="Disordered" evidence="1">
    <location>
        <begin position="27"/>
        <end position="60"/>
    </location>
</feature>
<comment type="caution">
    <text evidence="3">The sequence shown here is derived from an EMBL/GenBank/DDBJ whole genome shotgun (WGS) entry which is preliminary data.</text>
</comment>
<dbReference type="PANTHER" id="PTHR43433:SF10">
    <property type="entry name" value="AB HYDROLASE-1 DOMAIN-CONTAINING PROTEIN"/>
    <property type="match status" value="1"/>
</dbReference>
<evidence type="ECO:0000313" key="4">
    <source>
        <dbReference type="Proteomes" id="UP000759537"/>
    </source>
</evidence>
<evidence type="ECO:0000259" key="2">
    <source>
        <dbReference type="Pfam" id="PF00561"/>
    </source>
</evidence>
<gene>
    <name evidence="3" type="ORF">DFH94DRAFT_735053</name>
</gene>
<accession>A0A9P5MZ52</accession>
<organism evidence="3 4">
    <name type="scientific">Russula ochroleuca</name>
    <dbReference type="NCBI Taxonomy" id="152965"/>
    <lineage>
        <taxon>Eukaryota</taxon>
        <taxon>Fungi</taxon>
        <taxon>Dikarya</taxon>
        <taxon>Basidiomycota</taxon>
        <taxon>Agaricomycotina</taxon>
        <taxon>Agaricomycetes</taxon>
        <taxon>Russulales</taxon>
        <taxon>Russulaceae</taxon>
        <taxon>Russula</taxon>
    </lineage>
</organism>
<feature type="domain" description="AB hydrolase-1" evidence="2">
    <location>
        <begin position="529"/>
        <end position="632"/>
    </location>
</feature>
<dbReference type="EMBL" id="WHVB01000006">
    <property type="protein sequence ID" value="KAF8482105.1"/>
    <property type="molecule type" value="Genomic_DNA"/>
</dbReference>
<proteinExistence type="predicted"/>
<feature type="compositionally biased region" description="Polar residues" evidence="1">
    <location>
        <begin position="300"/>
        <end position="315"/>
    </location>
</feature>
<keyword evidence="4" id="KW-1185">Reference proteome</keyword>
<protein>
    <recommendedName>
        <fullName evidence="2">AB hydrolase-1 domain-containing protein</fullName>
    </recommendedName>
</protein>
<reference evidence="3" key="1">
    <citation type="submission" date="2019-10" db="EMBL/GenBank/DDBJ databases">
        <authorList>
            <consortium name="DOE Joint Genome Institute"/>
            <person name="Kuo A."/>
            <person name="Miyauchi S."/>
            <person name="Kiss E."/>
            <person name="Drula E."/>
            <person name="Kohler A."/>
            <person name="Sanchez-Garcia M."/>
            <person name="Andreopoulos B."/>
            <person name="Barry K.W."/>
            <person name="Bonito G."/>
            <person name="Buee M."/>
            <person name="Carver A."/>
            <person name="Chen C."/>
            <person name="Cichocki N."/>
            <person name="Clum A."/>
            <person name="Culley D."/>
            <person name="Crous P.W."/>
            <person name="Fauchery L."/>
            <person name="Girlanda M."/>
            <person name="Hayes R."/>
            <person name="Keri Z."/>
            <person name="LaButti K."/>
            <person name="Lipzen A."/>
            <person name="Lombard V."/>
            <person name="Magnuson J."/>
            <person name="Maillard F."/>
            <person name="Morin E."/>
            <person name="Murat C."/>
            <person name="Nolan M."/>
            <person name="Ohm R."/>
            <person name="Pangilinan J."/>
            <person name="Pereira M."/>
            <person name="Perotto S."/>
            <person name="Peter M."/>
            <person name="Riley R."/>
            <person name="Sitrit Y."/>
            <person name="Stielow B."/>
            <person name="Szollosi G."/>
            <person name="Zifcakova L."/>
            <person name="Stursova M."/>
            <person name="Spatafora J.W."/>
            <person name="Tedersoo L."/>
            <person name="Vaario L.-M."/>
            <person name="Yamada A."/>
            <person name="Yan M."/>
            <person name="Wang P."/>
            <person name="Xu J."/>
            <person name="Bruns T."/>
            <person name="Baldrian P."/>
            <person name="Vilgalys R."/>
            <person name="Henrissat B."/>
            <person name="Grigoriev I.V."/>
            <person name="Hibbett D."/>
            <person name="Nagy L.G."/>
            <person name="Martin F.M."/>
        </authorList>
    </citation>
    <scope>NUCLEOTIDE SEQUENCE</scope>
    <source>
        <strain evidence="3">Prilba</strain>
    </source>
</reference>
<feature type="region of interest" description="Disordered" evidence="1">
    <location>
        <begin position="420"/>
        <end position="484"/>
    </location>
</feature>
<dbReference type="InterPro" id="IPR029058">
    <property type="entry name" value="AB_hydrolase_fold"/>
</dbReference>
<dbReference type="InterPro" id="IPR000073">
    <property type="entry name" value="AB_hydrolase_1"/>
</dbReference>
<dbReference type="Gene3D" id="3.40.50.1820">
    <property type="entry name" value="alpha/beta hydrolase"/>
    <property type="match status" value="1"/>
</dbReference>
<feature type="compositionally biased region" description="Basic residues" evidence="1">
    <location>
        <begin position="137"/>
        <end position="146"/>
    </location>
</feature>
<feature type="compositionally biased region" description="Low complexity" evidence="1">
    <location>
        <begin position="805"/>
        <end position="816"/>
    </location>
</feature>
<feature type="compositionally biased region" description="Polar residues" evidence="1">
    <location>
        <begin position="27"/>
        <end position="38"/>
    </location>
</feature>
<feature type="region of interest" description="Disordered" evidence="1">
    <location>
        <begin position="850"/>
        <end position="911"/>
    </location>
</feature>
<dbReference type="OrthoDB" id="435520at2759"/>
<feature type="compositionally biased region" description="Low complexity" evidence="1">
    <location>
        <begin position="880"/>
        <end position="893"/>
    </location>
</feature>
<feature type="compositionally biased region" description="Polar residues" evidence="1">
    <location>
        <begin position="164"/>
        <end position="175"/>
    </location>
</feature>
<dbReference type="Pfam" id="PF00561">
    <property type="entry name" value="Abhydrolase_1"/>
    <property type="match status" value="1"/>
</dbReference>
<dbReference type="Proteomes" id="UP000759537">
    <property type="component" value="Unassembled WGS sequence"/>
</dbReference>
<name>A0A9P5MZ52_9AGAM</name>
<reference evidence="3" key="2">
    <citation type="journal article" date="2020" name="Nat. Commun.">
        <title>Large-scale genome sequencing of mycorrhizal fungi provides insights into the early evolution of symbiotic traits.</title>
        <authorList>
            <person name="Miyauchi S."/>
            <person name="Kiss E."/>
            <person name="Kuo A."/>
            <person name="Drula E."/>
            <person name="Kohler A."/>
            <person name="Sanchez-Garcia M."/>
            <person name="Morin E."/>
            <person name="Andreopoulos B."/>
            <person name="Barry K.W."/>
            <person name="Bonito G."/>
            <person name="Buee M."/>
            <person name="Carver A."/>
            <person name="Chen C."/>
            <person name="Cichocki N."/>
            <person name="Clum A."/>
            <person name="Culley D."/>
            <person name="Crous P.W."/>
            <person name="Fauchery L."/>
            <person name="Girlanda M."/>
            <person name="Hayes R.D."/>
            <person name="Keri Z."/>
            <person name="LaButti K."/>
            <person name="Lipzen A."/>
            <person name="Lombard V."/>
            <person name="Magnuson J."/>
            <person name="Maillard F."/>
            <person name="Murat C."/>
            <person name="Nolan M."/>
            <person name="Ohm R.A."/>
            <person name="Pangilinan J."/>
            <person name="Pereira M.F."/>
            <person name="Perotto S."/>
            <person name="Peter M."/>
            <person name="Pfister S."/>
            <person name="Riley R."/>
            <person name="Sitrit Y."/>
            <person name="Stielow J.B."/>
            <person name="Szollosi G."/>
            <person name="Zifcakova L."/>
            <person name="Stursova M."/>
            <person name="Spatafora J.W."/>
            <person name="Tedersoo L."/>
            <person name="Vaario L.M."/>
            <person name="Yamada A."/>
            <person name="Yan M."/>
            <person name="Wang P."/>
            <person name="Xu J."/>
            <person name="Bruns T."/>
            <person name="Baldrian P."/>
            <person name="Vilgalys R."/>
            <person name="Dunand C."/>
            <person name="Henrissat B."/>
            <person name="Grigoriev I.V."/>
            <person name="Hibbett D."/>
            <person name="Nagy L.G."/>
            <person name="Martin F.M."/>
        </authorList>
    </citation>
    <scope>NUCLEOTIDE SEQUENCE</scope>
    <source>
        <strain evidence="3">Prilba</strain>
    </source>
</reference>